<organism evidence="2 3">
    <name type="scientific">Cuscuta australis</name>
    <dbReference type="NCBI Taxonomy" id="267555"/>
    <lineage>
        <taxon>Eukaryota</taxon>
        <taxon>Viridiplantae</taxon>
        <taxon>Streptophyta</taxon>
        <taxon>Embryophyta</taxon>
        <taxon>Tracheophyta</taxon>
        <taxon>Spermatophyta</taxon>
        <taxon>Magnoliopsida</taxon>
        <taxon>eudicotyledons</taxon>
        <taxon>Gunneridae</taxon>
        <taxon>Pentapetalae</taxon>
        <taxon>asterids</taxon>
        <taxon>lamiids</taxon>
        <taxon>Solanales</taxon>
        <taxon>Convolvulaceae</taxon>
        <taxon>Cuscuteae</taxon>
        <taxon>Cuscuta</taxon>
        <taxon>Cuscuta subgen. Grammica</taxon>
        <taxon>Cuscuta sect. Cleistogrammica</taxon>
    </lineage>
</organism>
<name>A0A328DSK7_9ASTE</name>
<reference evidence="2 3" key="1">
    <citation type="submission" date="2018-06" db="EMBL/GenBank/DDBJ databases">
        <title>The Genome of Cuscuta australis (Dodder) Provides Insight into the Evolution of Plant Parasitism.</title>
        <authorList>
            <person name="Liu H."/>
        </authorList>
    </citation>
    <scope>NUCLEOTIDE SEQUENCE [LARGE SCALE GENOMIC DNA]</scope>
    <source>
        <strain evidence="3">cv. Yunnan</strain>
        <tissue evidence="2">Vines</tissue>
    </source>
</reference>
<feature type="transmembrane region" description="Helical" evidence="1">
    <location>
        <begin position="64"/>
        <end position="84"/>
    </location>
</feature>
<proteinExistence type="predicted"/>
<feature type="transmembrane region" description="Helical" evidence="1">
    <location>
        <begin position="21"/>
        <end position="38"/>
    </location>
</feature>
<evidence type="ECO:0000313" key="3">
    <source>
        <dbReference type="Proteomes" id="UP000249390"/>
    </source>
</evidence>
<dbReference type="Proteomes" id="UP000249390">
    <property type="component" value="Unassembled WGS sequence"/>
</dbReference>
<protein>
    <submittedName>
        <fullName evidence="2">Uncharacterized protein</fullName>
    </submittedName>
</protein>
<evidence type="ECO:0000256" key="1">
    <source>
        <dbReference type="SAM" id="Phobius"/>
    </source>
</evidence>
<keyword evidence="3" id="KW-1185">Reference proteome</keyword>
<keyword evidence="1" id="KW-0472">Membrane</keyword>
<sequence length="114" mass="13902">MGREQFSSIHHRSNSRELKTKLSLLFLLVEHLNLWLTVGEDCGSDDMPRKECDDYLSFCKNRNLYFRVVLFFLNLLMIQVYCSVNLSRQICIFYIWYRYDLLKHWHLLHKCFEC</sequence>
<dbReference type="EMBL" id="NQVE01000098">
    <property type="protein sequence ID" value="RAL48280.1"/>
    <property type="molecule type" value="Genomic_DNA"/>
</dbReference>
<comment type="caution">
    <text evidence="2">The sequence shown here is derived from an EMBL/GenBank/DDBJ whole genome shotgun (WGS) entry which is preliminary data.</text>
</comment>
<evidence type="ECO:0000313" key="2">
    <source>
        <dbReference type="EMBL" id="RAL48280.1"/>
    </source>
</evidence>
<accession>A0A328DSK7</accession>
<keyword evidence="1" id="KW-0812">Transmembrane</keyword>
<dbReference type="AlphaFoldDB" id="A0A328DSK7"/>
<gene>
    <name evidence="2" type="ORF">DM860_005704</name>
</gene>
<keyword evidence="1" id="KW-1133">Transmembrane helix</keyword>